<dbReference type="RefSeq" id="WP_085487710.1">
    <property type="nucleotide sequence ID" value="NZ_FXAY01000006.1"/>
</dbReference>
<feature type="transmembrane region" description="Helical" evidence="2">
    <location>
        <begin position="141"/>
        <end position="158"/>
    </location>
</feature>
<evidence type="ECO:0000313" key="4">
    <source>
        <dbReference type="Proteomes" id="UP000193244"/>
    </source>
</evidence>
<keyword evidence="2" id="KW-1133">Transmembrane helix</keyword>
<evidence type="ECO:0000256" key="1">
    <source>
        <dbReference type="SAM" id="MobiDB-lite"/>
    </source>
</evidence>
<dbReference type="AlphaFoldDB" id="A0A1X7KZ80"/>
<organism evidence="3 4">
    <name type="scientific">Agreia pratensis</name>
    <dbReference type="NCBI Taxonomy" id="150121"/>
    <lineage>
        <taxon>Bacteria</taxon>
        <taxon>Bacillati</taxon>
        <taxon>Actinomycetota</taxon>
        <taxon>Actinomycetes</taxon>
        <taxon>Micrococcales</taxon>
        <taxon>Microbacteriaceae</taxon>
        <taxon>Agreia</taxon>
    </lineage>
</organism>
<keyword evidence="2" id="KW-0472">Membrane</keyword>
<feature type="transmembrane region" description="Helical" evidence="2">
    <location>
        <begin position="36"/>
        <end position="58"/>
    </location>
</feature>
<feature type="transmembrane region" description="Helical" evidence="2">
    <location>
        <begin position="65"/>
        <end position="84"/>
    </location>
</feature>
<dbReference type="Proteomes" id="UP000193244">
    <property type="component" value="Unassembled WGS sequence"/>
</dbReference>
<dbReference type="EMBL" id="FXAY01000006">
    <property type="protein sequence ID" value="SMG46657.1"/>
    <property type="molecule type" value="Genomic_DNA"/>
</dbReference>
<sequence length="206" mass="20769">MSSRLRLVLVASLPAVVCALIGLLHPHHLTDATASIWQMMHLILIPLFPLVGLGPWLIARRSNRLLGWIAAVGGYGFATFYTSLDLLAGVAAGTLQVAGVTDGKAPIYEVARTLGLIGVISLVLACVAATVAVAMHARLRALVGGVIAVIGACLVQPGHIYPGLGTAAMLLLAAGLVMLALAATSTNGSSGAPGTTKGPATLAGPS</sequence>
<keyword evidence="2" id="KW-0812">Transmembrane</keyword>
<dbReference type="OrthoDB" id="3785831at2"/>
<accession>A0A1X7KZ80</accession>
<dbReference type="STRING" id="150121.SAMN06296010_3101"/>
<evidence type="ECO:0000256" key="2">
    <source>
        <dbReference type="SAM" id="Phobius"/>
    </source>
</evidence>
<proteinExistence type="predicted"/>
<feature type="transmembrane region" description="Helical" evidence="2">
    <location>
        <begin position="114"/>
        <end position="134"/>
    </location>
</feature>
<reference evidence="4" key="1">
    <citation type="submission" date="2017-04" db="EMBL/GenBank/DDBJ databases">
        <authorList>
            <person name="Varghese N."/>
            <person name="Submissions S."/>
        </authorList>
    </citation>
    <scope>NUCLEOTIDE SEQUENCE [LARGE SCALE GENOMIC DNA]</scope>
    <source>
        <strain evidence="4">VKM Ac-2510</strain>
    </source>
</reference>
<evidence type="ECO:0000313" key="3">
    <source>
        <dbReference type="EMBL" id="SMG46657.1"/>
    </source>
</evidence>
<feature type="transmembrane region" description="Helical" evidence="2">
    <location>
        <begin position="164"/>
        <end position="183"/>
    </location>
</feature>
<protein>
    <submittedName>
        <fullName evidence="3">Uncharacterized protein</fullName>
    </submittedName>
</protein>
<gene>
    <name evidence="3" type="ORF">SAMN06296010_3101</name>
</gene>
<feature type="region of interest" description="Disordered" evidence="1">
    <location>
        <begin position="186"/>
        <end position="206"/>
    </location>
</feature>
<keyword evidence="4" id="KW-1185">Reference proteome</keyword>
<name>A0A1X7KZ80_9MICO</name>